<dbReference type="Proteomes" id="UP000298021">
    <property type="component" value="Unassembled WGS sequence"/>
</dbReference>
<dbReference type="EMBL" id="RKLY01000028">
    <property type="protein sequence ID" value="TGD22031.1"/>
    <property type="molecule type" value="Genomic_DNA"/>
</dbReference>
<dbReference type="CDD" id="cd03293">
    <property type="entry name" value="ABC_NrtD_SsuB_transporters"/>
    <property type="match status" value="1"/>
</dbReference>
<dbReference type="PROSITE" id="PS00211">
    <property type="entry name" value="ABC_TRANSPORTER_1"/>
    <property type="match status" value="1"/>
</dbReference>
<proteinExistence type="predicted"/>
<name>A0A4Z0JGV1_9LACO</name>
<dbReference type="PANTHER" id="PTHR42788">
    <property type="entry name" value="TAURINE IMPORT ATP-BINDING PROTEIN-RELATED"/>
    <property type="match status" value="1"/>
</dbReference>
<keyword evidence="6" id="KW-1185">Reference proteome</keyword>
<dbReference type="PROSITE" id="PS50893">
    <property type="entry name" value="ABC_TRANSPORTER_2"/>
    <property type="match status" value="1"/>
</dbReference>
<dbReference type="InterPro" id="IPR027417">
    <property type="entry name" value="P-loop_NTPase"/>
</dbReference>
<sequence length="252" mass="28587">MLETLIKANNLSIKYPNTTENVIDKTDFEICDNEIFVLVGPSGCGKSTILQAVAGFIPADGDLSMSGQKITEPDWNRGVVFQNSSLYPWFTVEKNIGFGLKARGFSPEKIHQRVDYLLDIIGLSEQRKSKTFELSGGMKQRVAIARVLANKSELLLMDEPFGALDAFTRFRMQQLILDIWQKEKTSIFMITHDLNEAIRCGSRIAVMNNHDKKIIQTFSNQFQGIDVENIDDFDIEKKIDKFRSQILNLINS</sequence>
<gene>
    <name evidence="5" type="ORF">EGT49_09940</name>
</gene>
<dbReference type="SMART" id="SM00382">
    <property type="entry name" value="AAA"/>
    <property type="match status" value="1"/>
</dbReference>
<evidence type="ECO:0000313" key="6">
    <source>
        <dbReference type="Proteomes" id="UP000298021"/>
    </source>
</evidence>
<dbReference type="PANTHER" id="PTHR42788:SF13">
    <property type="entry name" value="ALIPHATIC SULFONATES IMPORT ATP-BINDING PROTEIN SSUB"/>
    <property type="match status" value="1"/>
</dbReference>
<reference evidence="5 6" key="1">
    <citation type="submission" date="2018-10" db="EMBL/GenBank/DDBJ databases">
        <title>Lactobacillus sp. R7 and Lactobacillus sp. R19 isolated from fermented mustard green product of Taiwan.</title>
        <authorList>
            <person name="Lin S.-T."/>
        </authorList>
    </citation>
    <scope>NUCLEOTIDE SEQUENCE [LARGE SCALE GENOMIC DNA]</scope>
    <source>
        <strain evidence="5 6">BCRC 81127</strain>
    </source>
</reference>
<evidence type="ECO:0000256" key="1">
    <source>
        <dbReference type="ARBA" id="ARBA00022448"/>
    </source>
</evidence>
<dbReference type="InterPro" id="IPR003593">
    <property type="entry name" value="AAA+_ATPase"/>
</dbReference>
<organism evidence="5 6">
    <name type="scientific">Companilactobacillus suantsaicola</name>
    <dbReference type="NCBI Taxonomy" id="2487723"/>
    <lineage>
        <taxon>Bacteria</taxon>
        <taxon>Bacillati</taxon>
        <taxon>Bacillota</taxon>
        <taxon>Bacilli</taxon>
        <taxon>Lactobacillales</taxon>
        <taxon>Lactobacillaceae</taxon>
        <taxon>Companilactobacillus</taxon>
    </lineage>
</organism>
<accession>A0A4Z0JGV1</accession>
<dbReference type="InterPro" id="IPR003439">
    <property type="entry name" value="ABC_transporter-like_ATP-bd"/>
</dbReference>
<keyword evidence="2" id="KW-0547">Nucleotide-binding</keyword>
<keyword evidence="1" id="KW-0813">Transport</keyword>
<dbReference type="Pfam" id="PF00005">
    <property type="entry name" value="ABC_tran"/>
    <property type="match status" value="1"/>
</dbReference>
<keyword evidence="3 5" id="KW-0067">ATP-binding</keyword>
<feature type="domain" description="ABC transporter" evidence="4">
    <location>
        <begin position="6"/>
        <end position="234"/>
    </location>
</feature>
<dbReference type="Gene3D" id="3.40.50.300">
    <property type="entry name" value="P-loop containing nucleotide triphosphate hydrolases"/>
    <property type="match status" value="1"/>
</dbReference>
<evidence type="ECO:0000259" key="4">
    <source>
        <dbReference type="PROSITE" id="PS50893"/>
    </source>
</evidence>
<dbReference type="SUPFAM" id="SSF52540">
    <property type="entry name" value="P-loop containing nucleoside triphosphate hydrolases"/>
    <property type="match status" value="1"/>
</dbReference>
<dbReference type="AlphaFoldDB" id="A0A4Z0JGV1"/>
<dbReference type="InterPro" id="IPR017871">
    <property type="entry name" value="ABC_transporter-like_CS"/>
</dbReference>
<evidence type="ECO:0000256" key="2">
    <source>
        <dbReference type="ARBA" id="ARBA00022741"/>
    </source>
</evidence>
<protein>
    <submittedName>
        <fullName evidence="5">ABC transporter ATP-binding protein</fullName>
    </submittedName>
</protein>
<dbReference type="InterPro" id="IPR050166">
    <property type="entry name" value="ABC_transporter_ATP-bind"/>
</dbReference>
<comment type="caution">
    <text evidence="5">The sequence shown here is derived from an EMBL/GenBank/DDBJ whole genome shotgun (WGS) entry which is preliminary data.</text>
</comment>
<dbReference type="OrthoDB" id="9802264at2"/>
<dbReference type="GO" id="GO:0005524">
    <property type="term" value="F:ATP binding"/>
    <property type="evidence" value="ECO:0007669"/>
    <property type="project" value="UniProtKB-KW"/>
</dbReference>
<evidence type="ECO:0000313" key="5">
    <source>
        <dbReference type="EMBL" id="TGD22031.1"/>
    </source>
</evidence>
<dbReference type="GO" id="GO:0016887">
    <property type="term" value="F:ATP hydrolysis activity"/>
    <property type="evidence" value="ECO:0007669"/>
    <property type="project" value="InterPro"/>
</dbReference>
<evidence type="ECO:0000256" key="3">
    <source>
        <dbReference type="ARBA" id="ARBA00022840"/>
    </source>
</evidence>